<evidence type="ECO:0000256" key="4">
    <source>
        <dbReference type="ARBA" id="ARBA00022729"/>
    </source>
</evidence>
<dbReference type="PANTHER" id="PTHR30532:SF29">
    <property type="entry name" value="FE(3+) DICITRATE-BINDING PERIPLASMIC PROTEIN"/>
    <property type="match status" value="1"/>
</dbReference>
<dbReference type="RefSeq" id="WP_156685070.1">
    <property type="nucleotide sequence ID" value="NZ_CACRUJ010000001.1"/>
</dbReference>
<dbReference type="InterPro" id="IPR051313">
    <property type="entry name" value="Bact_iron-sidero_bind"/>
</dbReference>
<organism evidence="7">
    <name type="scientific">Streptococcus salivarius</name>
    <dbReference type="NCBI Taxonomy" id="1304"/>
    <lineage>
        <taxon>Bacteria</taxon>
        <taxon>Bacillati</taxon>
        <taxon>Bacillota</taxon>
        <taxon>Bacilli</taxon>
        <taxon>Lactobacillales</taxon>
        <taxon>Streptococcaceae</taxon>
        <taxon>Streptococcus</taxon>
    </lineage>
</organism>
<dbReference type="CDD" id="cd01146">
    <property type="entry name" value="FhuD"/>
    <property type="match status" value="1"/>
</dbReference>
<keyword evidence="5" id="KW-1133">Transmembrane helix</keyword>
<proteinExistence type="inferred from homology"/>
<comment type="similarity">
    <text evidence="2">Belongs to the bacterial solute-binding protein 8 family.</text>
</comment>
<dbReference type="SUPFAM" id="SSF53807">
    <property type="entry name" value="Helical backbone' metal receptor"/>
    <property type="match status" value="1"/>
</dbReference>
<dbReference type="InterPro" id="IPR002491">
    <property type="entry name" value="ABC_transptr_periplasmic_BD"/>
</dbReference>
<dbReference type="PROSITE" id="PS50983">
    <property type="entry name" value="FE_B12_PBP"/>
    <property type="match status" value="1"/>
</dbReference>
<keyword evidence="5" id="KW-0472">Membrane</keyword>
<dbReference type="GO" id="GO:0030288">
    <property type="term" value="C:outer membrane-bounded periplasmic space"/>
    <property type="evidence" value="ECO:0007669"/>
    <property type="project" value="TreeGrafter"/>
</dbReference>
<protein>
    <submittedName>
        <fullName evidence="7">Fe(3+)-citrate-binding protein YfmC</fullName>
    </submittedName>
</protein>
<dbReference type="Pfam" id="PF01497">
    <property type="entry name" value="Peripla_BP_2"/>
    <property type="match status" value="1"/>
</dbReference>
<sequence length="322" mass="36920">MKKINLLYLLAILAIISGLLLYYLPDMTSGHNAESNNTSQTFKKKTIVHDFGTTELKKVPKRIVILDNLYGEILDPLHITPVGATTGQADSHEFSTLFKKQYKDAKVVSVGWQGSPDLDKIAELKPDLILMTSEQEDLYDELSEIAPTVGYQINTDENWDYHETSLKVAEIFDKRDEMKKDLDRVDAREAVFAENVKAKFGNQKLMYLRVTDNDIRYYAYGHFGYLYDTYHFNRAETFNPNDMFQVIDPDKLKDINPDLLIVQADSQELLDNKLKNNPVWSSLKAVQNNKVIYADYSTYMLGFGIVSQEAIMKQISDEWGLN</sequence>
<keyword evidence="3" id="KW-0813">Transport</keyword>
<dbReference type="AlphaFoldDB" id="A0A6N2YDW0"/>
<dbReference type="GO" id="GO:1901678">
    <property type="term" value="P:iron coordination entity transport"/>
    <property type="evidence" value="ECO:0007669"/>
    <property type="project" value="UniProtKB-ARBA"/>
</dbReference>
<feature type="domain" description="Fe/B12 periplasmic-binding" evidence="6">
    <location>
        <begin position="62"/>
        <end position="322"/>
    </location>
</feature>
<accession>A0A6N2YDW0</accession>
<evidence type="ECO:0000256" key="5">
    <source>
        <dbReference type="SAM" id="Phobius"/>
    </source>
</evidence>
<evidence type="ECO:0000256" key="3">
    <source>
        <dbReference type="ARBA" id="ARBA00022448"/>
    </source>
</evidence>
<keyword evidence="5" id="KW-0812">Transmembrane</keyword>
<reference evidence="7" key="1">
    <citation type="submission" date="2019-11" db="EMBL/GenBank/DDBJ databases">
        <authorList>
            <person name="Feng L."/>
        </authorList>
    </citation>
    <scope>NUCLEOTIDE SEQUENCE</scope>
    <source>
        <strain evidence="7">SSalivariusLFYP6</strain>
    </source>
</reference>
<evidence type="ECO:0000259" key="6">
    <source>
        <dbReference type="PROSITE" id="PS50983"/>
    </source>
</evidence>
<gene>
    <name evidence="7" type="primary">yfmC</name>
    <name evidence="7" type="ORF">SSLFYP6_00055</name>
</gene>
<evidence type="ECO:0000256" key="2">
    <source>
        <dbReference type="ARBA" id="ARBA00008814"/>
    </source>
</evidence>
<comment type="subcellular location">
    <subcellularLocation>
        <location evidence="1">Cell envelope</location>
    </subcellularLocation>
</comment>
<name>A0A6N2YDW0_STRSL</name>
<dbReference type="Gene3D" id="3.40.50.1980">
    <property type="entry name" value="Nitrogenase molybdenum iron protein domain"/>
    <property type="match status" value="2"/>
</dbReference>
<evidence type="ECO:0000256" key="1">
    <source>
        <dbReference type="ARBA" id="ARBA00004196"/>
    </source>
</evidence>
<evidence type="ECO:0000313" key="7">
    <source>
        <dbReference type="EMBL" id="VYT63712.1"/>
    </source>
</evidence>
<dbReference type="PANTHER" id="PTHR30532">
    <property type="entry name" value="IRON III DICITRATE-BINDING PERIPLASMIC PROTEIN"/>
    <property type="match status" value="1"/>
</dbReference>
<dbReference type="EMBL" id="CACRUJ010000001">
    <property type="protein sequence ID" value="VYT63712.1"/>
    <property type="molecule type" value="Genomic_DNA"/>
</dbReference>
<keyword evidence="4" id="KW-0732">Signal</keyword>
<feature type="transmembrane region" description="Helical" evidence="5">
    <location>
        <begin position="7"/>
        <end position="24"/>
    </location>
</feature>